<dbReference type="RefSeq" id="WP_307337306.1">
    <property type="nucleotide sequence ID" value="NZ_JAUSUD010000002.1"/>
</dbReference>
<evidence type="ECO:0000313" key="2">
    <source>
        <dbReference type="Proteomes" id="UP001234495"/>
    </source>
</evidence>
<keyword evidence="2" id="KW-1185">Reference proteome</keyword>
<dbReference type="EMBL" id="JAUSUD010000002">
    <property type="protein sequence ID" value="MDQ0229506.1"/>
    <property type="molecule type" value="Genomic_DNA"/>
</dbReference>
<evidence type="ECO:0000313" key="1">
    <source>
        <dbReference type="EMBL" id="MDQ0229506.1"/>
    </source>
</evidence>
<proteinExistence type="predicted"/>
<dbReference type="Proteomes" id="UP001234495">
    <property type="component" value="Unassembled WGS sequence"/>
</dbReference>
<organism evidence="1 2">
    <name type="scientific">Metabacillus malikii</name>
    <dbReference type="NCBI Taxonomy" id="1504265"/>
    <lineage>
        <taxon>Bacteria</taxon>
        <taxon>Bacillati</taxon>
        <taxon>Bacillota</taxon>
        <taxon>Bacilli</taxon>
        <taxon>Bacillales</taxon>
        <taxon>Bacillaceae</taxon>
        <taxon>Metabacillus</taxon>
    </lineage>
</organism>
<protein>
    <submittedName>
        <fullName evidence="1">Uncharacterized protein</fullName>
    </submittedName>
</protein>
<comment type="caution">
    <text evidence="1">The sequence shown here is derived from an EMBL/GenBank/DDBJ whole genome shotgun (WGS) entry which is preliminary data.</text>
</comment>
<name>A0ABT9ZCH1_9BACI</name>
<gene>
    <name evidence="1" type="ORF">J2S19_000757</name>
</gene>
<reference evidence="1 2" key="1">
    <citation type="submission" date="2023-07" db="EMBL/GenBank/DDBJ databases">
        <title>Genomic Encyclopedia of Type Strains, Phase IV (KMG-IV): sequencing the most valuable type-strain genomes for metagenomic binning, comparative biology and taxonomic classification.</title>
        <authorList>
            <person name="Goeker M."/>
        </authorList>
    </citation>
    <scope>NUCLEOTIDE SEQUENCE [LARGE SCALE GENOMIC DNA]</scope>
    <source>
        <strain evidence="1 2">DSM 29005</strain>
    </source>
</reference>
<sequence>MIGFLPATALLGRHIDGLLCAKKIVFIRSEIPNYWHDVHGIKIVKQLTPYETELELDTDKLSLKDFIRIVNDRFTMVDMTIDSLPIENIINVLYLQDKQVV</sequence>
<accession>A0ABT9ZCH1</accession>